<evidence type="ECO:0000313" key="1">
    <source>
        <dbReference type="EMBL" id="MPL79053.1"/>
    </source>
</evidence>
<organism evidence="1">
    <name type="scientific">bioreactor metagenome</name>
    <dbReference type="NCBI Taxonomy" id="1076179"/>
    <lineage>
        <taxon>unclassified sequences</taxon>
        <taxon>metagenomes</taxon>
        <taxon>ecological metagenomes</taxon>
    </lineage>
</organism>
<reference evidence="1" key="1">
    <citation type="submission" date="2019-08" db="EMBL/GenBank/DDBJ databases">
        <authorList>
            <person name="Kucharzyk K."/>
            <person name="Murdoch R.W."/>
            <person name="Higgins S."/>
            <person name="Loffler F."/>
        </authorList>
    </citation>
    <scope>NUCLEOTIDE SEQUENCE</scope>
</reference>
<dbReference type="AlphaFoldDB" id="A0A644UJT7"/>
<dbReference type="EMBL" id="VSSQ01000122">
    <property type="protein sequence ID" value="MPL79053.1"/>
    <property type="molecule type" value="Genomic_DNA"/>
</dbReference>
<sequence>MKKYLLMVALVITGLFANAGWVKGTVTYNSGRSESGYIKYFTKSDQNTVHFKKSENGSRQKIKSKELREITFNLPEGDRIIKNLKIKMENLKGKSRVSKNSIWLGVLYRGDFDVVGVEVYDMGYTMNYLVNWPGEKTASMIFVKGKGASVVIGKKAFLKKASRVVFKGRCDAMVEAIEKETFVPEKLEDIIEYYEKNCGSNRGGE</sequence>
<proteinExistence type="predicted"/>
<accession>A0A644UJT7</accession>
<comment type="caution">
    <text evidence="1">The sequence shown here is derived from an EMBL/GenBank/DDBJ whole genome shotgun (WGS) entry which is preliminary data.</text>
</comment>
<gene>
    <name evidence="1" type="ORF">SDC9_24927</name>
</gene>
<protein>
    <submittedName>
        <fullName evidence="1">Uncharacterized protein</fullName>
    </submittedName>
</protein>
<name>A0A644UJT7_9ZZZZ</name>